<accession>A0ABV9LKH5</accession>
<organism evidence="3 4">
    <name type="scientific">Geodermatophilus arenarius</name>
    <dbReference type="NCBI Taxonomy" id="1137990"/>
    <lineage>
        <taxon>Bacteria</taxon>
        <taxon>Bacillati</taxon>
        <taxon>Actinomycetota</taxon>
        <taxon>Actinomycetes</taxon>
        <taxon>Geodermatophilales</taxon>
        <taxon>Geodermatophilaceae</taxon>
        <taxon>Geodermatophilus</taxon>
    </lineage>
</organism>
<proteinExistence type="predicted"/>
<protein>
    <submittedName>
        <fullName evidence="3">ABC transporter substrate-binding protein</fullName>
    </submittedName>
</protein>
<dbReference type="RefSeq" id="WP_387988307.1">
    <property type="nucleotide sequence ID" value="NZ_JBHSGR010000008.1"/>
</dbReference>
<reference evidence="4" key="1">
    <citation type="journal article" date="2019" name="Int. J. Syst. Evol. Microbiol.">
        <title>The Global Catalogue of Microorganisms (GCM) 10K type strain sequencing project: providing services to taxonomists for standard genome sequencing and annotation.</title>
        <authorList>
            <consortium name="The Broad Institute Genomics Platform"/>
            <consortium name="The Broad Institute Genome Sequencing Center for Infectious Disease"/>
            <person name="Wu L."/>
            <person name="Ma J."/>
        </authorList>
    </citation>
    <scope>NUCLEOTIDE SEQUENCE [LARGE SCALE GENOMIC DNA]</scope>
    <source>
        <strain evidence="4">CCUG 62763</strain>
    </source>
</reference>
<feature type="chain" id="PRO_5045849479" evidence="1">
    <location>
        <begin position="23"/>
        <end position="304"/>
    </location>
</feature>
<dbReference type="EMBL" id="JBHSGR010000008">
    <property type="protein sequence ID" value="MFC4693585.1"/>
    <property type="molecule type" value="Genomic_DNA"/>
</dbReference>
<dbReference type="Gene3D" id="3.40.190.10">
    <property type="entry name" value="Periplasmic binding protein-like II"/>
    <property type="match status" value="1"/>
</dbReference>
<dbReference type="SUPFAM" id="SSF53850">
    <property type="entry name" value="Periplasmic binding protein-like II"/>
    <property type="match status" value="1"/>
</dbReference>
<dbReference type="Proteomes" id="UP001596025">
    <property type="component" value="Unassembled WGS sequence"/>
</dbReference>
<evidence type="ECO:0000313" key="3">
    <source>
        <dbReference type="EMBL" id="MFC4693585.1"/>
    </source>
</evidence>
<dbReference type="InterPro" id="IPR007210">
    <property type="entry name" value="ABC_Gly_betaine_transp_sub-bd"/>
</dbReference>
<evidence type="ECO:0000313" key="4">
    <source>
        <dbReference type="Proteomes" id="UP001596025"/>
    </source>
</evidence>
<evidence type="ECO:0000256" key="1">
    <source>
        <dbReference type="SAM" id="SignalP"/>
    </source>
</evidence>
<comment type="caution">
    <text evidence="3">The sequence shown here is derived from an EMBL/GenBank/DDBJ whole genome shotgun (WGS) entry which is preliminary data.</text>
</comment>
<gene>
    <name evidence="3" type="ORF">ACFO3M_09330</name>
</gene>
<dbReference type="Gene3D" id="3.40.190.120">
    <property type="entry name" value="Osmoprotection protein (prox), domain 2"/>
    <property type="match status" value="1"/>
</dbReference>
<feature type="domain" description="ABC-type glycine betaine transport system substrate-binding" evidence="2">
    <location>
        <begin position="39"/>
        <end position="301"/>
    </location>
</feature>
<feature type="signal peptide" evidence="1">
    <location>
        <begin position="1"/>
        <end position="22"/>
    </location>
</feature>
<dbReference type="Pfam" id="PF04069">
    <property type="entry name" value="OpuAC"/>
    <property type="match status" value="1"/>
</dbReference>
<keyword evidence="4" id="KW-1185">Reference proteome</keyword>
<sequence>MRRRPLAALLLAALLLATAVLGACGSPAADADPPADGVVRVASYDFPENQTLAEVYAEAVRRAGFEVAVQHGIGTREVVFPALEQGVVDLVVDYLGTASEFLEAGAGTASHDPAVLRDRLAAAVAPRGLTVLAPAEAEDQNGFVVLTDTAARHGVTTLSGLAAIAPRLVFGGPPECSERRFCLPGLREVYGIEFGEVRSMPSRAATAEALLTGQVDVGMLETTDARLTDASLHLLRDDRALQPRENVVPLVRTEVAAEGGEPLRAALDAVSAQLTTIDLIRLNRFVAVDGLTPAEAAARWWDGR</sequence>
<evidence type="ECO:0000259" key="2">
    <source>
        <dbReference type="Pfam" id="PF04069"/>
    </source>
</evidence>
<dbReference type="CDD" id="cd13606">
    <property type="entry name" value="PBP2_ProX_like"/>
    <property type="match status" value="1"/>
</dbReference>
<name>A0ABV9LKH5_9ACTN</name>
<dbReference type="PROSITE" id="PS51257">
    <property type="entry name" value="PROKAR_LIPOPROTEIN"/>
    <property type="match status" value="1"/>
</dbReference>
<keyword evidence="1" id="KW-0732">Signal</keyword>